<comment type="caution">
    <text evidence="2">The sequence shown here is derived from an EMBL/GenBank/DDBJ whole genome shotgun (WGS) entry which is preliminary data.</text>
</comment>
<organism evidence="2">
    <name type="scientific">marine sediment metagenome</name>
    <dbReference type="NCBI Taxonomy" id="412755"/>
    <lineage>
        <taxon>unclassified sequences</taxon>
        <taxon>metagenomes</taxon>
        <taxon>ecological metagenomes</taxon>
    </lineage>
</organism>
<dbReference type="EMBL" id="LAZR01046419">
    <property type="protein sequence ID" value="KKK96578.1"/>
    <property type="molecule type" value="Genomic_DNA"/>
</dbReference>
<keyword evidence="1" id="KW-0812">Transmembrane</keyword>
<reference evidence="2" key="1">
    <citation type="journal article" date="2015" name="Nature">
        <title>Complex archaea that bridge the gap between prokaryotes and eukaryotes.</title>
        <authorList>
            <person name="Spang A."/>
            <person name="Saw J.H."/>
            <person name="Jorgensen S.L."/>
            <person name="Zaremba-Niedzwiedzka K."/>
            <person name="Martijn J."/>
            <person name="Lind A.E."/>
            <person name="van Eijk R."/>
            <person name="Schleper C."/>
            <person name="Guy L."/>
            <person name="Ettema T.J."/>
        </authorList>
    </citation>
    <scope>NUCLEOTIDE SEQUENCE</scope>
</reference>
<gene>
    <name evidence="2" type="ORF">LCGC14_2661340</name>
</gene>
<evidence type="ECO:0000256" key="1">
    <source>
        <dbReference type="SAM" id="Phobius"/>
    </source>
</evidence>
<keyword evidence="1" id="KW-0472">Membrane</keyword>
<feature type="transmembrane region" description="Helical" evidence="1">
    <location>
        <begin position="6"/>
        <end position="26"/>
    </location>
</feature>
<keyword evidence="1" id="KW-1133">Transmembrane helix</keyword>
<sequence length="85" mass="9307">MELETILTLLSIGLGVIATVAGVFWGKARGKLTAVKNLSKEVFDLVRVATDAIEDDKITKEEIAKIKQEAIEVRTAWRVLVGKVV</sequence>
<accession>A0A0F8ZRZ5</accession>
<proteinExistence type="predicted"/>
<dbReference type="AlphaFoldDB" id="A0A0F8ZRZ5"/>
<protein>
    <submittedName>
        <fullName evidence="2">Uncharacterized protein</fullName>
    </submittedName>
</protein>
<name>A0A0F8ZRZ5_9ZZZZ</name>
<evidence type="ECO:0000313" key="2">
    <source>
        <dbReference type="EMBL" id="KKK96578.1"/>
    </source>
</evidence>